<evidence type="ECO:0000313" key="8">
    <source>
        <dbReference type="Proteomes" id="UP001549366"/>
    </source>
</evidence>
<feature type="domain" description="BHLH" evidence="6">
    <location>
        <begin position="282"/>
        <end position="334"/>
    </location>
</feature>
<feature type="region of interest" description="Disordered" evidence="5">
    <location>
        <begin position="1"/>
        <end position="31"/>
    </location>
</feature>
<name>A0ABV2SLV4_9GAMM</name>
<dbReference type="Proteomes" id="UP001549366">
    <property type="component" value="Unassembled WGS sequence"/>
</dbReference>
<gene>
    <name evidence="7" type="ORF">V5J35_003949</name>
</gene>
<evidence type="ECO:0000256" key="2">
    <source>
        <dbReference type="ARBA" id="ARBA00023125"/>
    </source>
</evidence>
<evidence type="ECO:0000256" key="4">
    <source>
        <dbReference type="ARBA" id="ARBA00023163"/>
    </source>
</evidence>
<dbReference type="PANTHER" id="PTHR10328:SF3">
    <property type="entry name" value="PROTEIN MAX"/>
    <property type="match status" value="1"/>
</dbReference>
<evidence type="ECO:0000259" key="6">
    <source>
        <dbReference type="PROSITE" id="PS50888"/>
    </source>
</evidence>
<accession>A0ABV2SLV4</accession>
<dbReference type="Gene3D" id="4.10.280.10">
    <property type="entry name" value="Helix-loop-helix DNA-binding domain"/>
    <property type="match status" value="3"/>
</dbReference>
<keyword evidence="1" id="KW-0805">Transcription regulation</keyword>
<comment type="caution">
    <text evidence="7">The sequence shown here is derived from an EMBL/GenBank/DDBJ whole genome shotgun (WGS) entry which is preliminary data.</text>
</comment>
<keyword evidence="4" id="KW-0804">Transcription</keyword>
<proteinExistence type="predicted"/>
<sequence length="504" mass="56273">MDRAPGFGGWPLFTPETSTTQSRAAAGSVGTNPVEGRKTFWGRTTGVINSPCPIARTERDRNRGEADLYQELKKQLPSETHNMKSKKDILSKAIQYISDYNCQAAKNTNIVPISLKRIGQERPELPNVYSGKSTDQEYEMIRKQGINSKLNELDRQVLIWEGNDCYPQTETKKSLLERAASCVSFINSRRDQCPTLFGSSMATSFNDGPEPIIDKITINPIVPTRYYLTREISSDSTTASFSSENSVGSDSSNETQVVYEAQRSSNLIPAITDCQIEDEDVSCRFTHNVKERKRRVEISNLITSLNEMLPDTDGSNKATKNGTLKKAAEYISKYNTDNGKVHHLIPSNINRLSNTKKDESTVGMERKNQTRRERRTQTERQRRENINDNFCRLDRELLVWEGASRYDSKTSKKSVLERAINCVSEIKNSKSRMGVSSHPVLFTHQPGRLNTAGAGFNASVGSFGFDNNQPLVSGIATGGNQPVRSVVVTGYTLPILNVVDSDFL</sequence>
<evidence type="ECO:0000256" key="3">
    <source>
        <dbReference type="ARBA" id="ARBA00023159"/>
    </source>
</evidence>
<evidence type="ECO:0000256" key="5">
    <source>
        <dbReference type="SAM" id="MobiDB-lite"/>
    </source>
</evidence>
<keyword evidence="2" id="KW-0238">DNA-binding</keyword>
<feature type="domain" description="BHLH" evidence="6">
    <location>
        <begin position="370"/>
        <end position="426"/>
    </location>
</feature>
<dbReference type="RefSeq" id="WP_354008812.1">
    <property type="nucleotide sequence ID" value="NZ_JBEWTA010000001.1"/>
</dbReference>
<evidence type="ECO:0000256" key="1">
    <source>
        <dbReference type="ARBA" id="ARBA00023015"/>
    </source>
</evidence>
<dbReference type="Pfam" id="PF00010">
    <property type="entry name" value="HLH"/>
    <property type="match status" value="3"/>
</dbReference>
<keyword evidence="8" id="KW-1185">Reference proteome</keyword>
<dbReference type="InterPro" id="IPR036638">
    <property type="entry name" value="HLH_DNA-bd_sf"/>
</dbReference>
<dbReference type="PROSITE" id="PS50888">
    <property type="entry name" value="BHLH"/>
    <property type="match status" value="2"/>
</dbReference>
<reference evidence="7 8" key="1">
    <citation type="submission" date="2024-06" db="EMBL/GenBank/DDBJ databases">
        <title>Genomic Encyclopedia of Type Strains, Phase V (KMG-V): Genome sequencing to study the core and pangenomes of soil and plant-associated prokaryotes.</title>
        <authorList>
            <person name="Whitman W."/>
        </authorList>
    </citation>
    <scope>NUCLEOTIDE SEQUENCE [LARGE SCALE GENOMIC DNA]</scope>
    <source>
        <strain evidence="7 8">NE40</strain>
    </source>
</reference>
<keyword evidence="3" id="KW-0010">Activator</keyword>
<protein>
    <recommendedName>
        <fullName evidence="6">BHLH domain-containing protein</fullName>
    </recommendedName>
</protein>
<dbReference type="InterPro" id="IPR011598">
    <property type="entry name" value="bHLH_dom"/>
</dbReference>
<feature type="compositionally biased region" description="Basic and acidic residues" evidence="5">
    <location>
        <begin position="355"/>
        <end position="383"/>
    </location>
</feature>
<dbReference type="PANTHER" id="PTHR10328">
    <property type="entry name" value="PROTEIN MAX MYC-ASSOCIATED FACTOR X"/>
    <property type="match status" value="1"/>
</dbReference>
<feature type="region of interest" description="Disordered" evidence="5">
    <location>
        <begin position="352"/>
        <end position="383"/>
    </location>
</feature>
<organism evidence="7 8">
    <name type="scientific">Endozoicomonas lisbonensis</name>
    <dbReference type="NCBI Taxonomy" id="3120522"/>
    <lineage>
        <taxon>Bacteria</taxon>
        <taxon>Pseudomonadati</taxon>
        <taxon>Pseudomonadota</taxon>
        <taxon>Gammaproteobacteria</taxon>
        <taxon>Oceanospirillales</taxon>
        <taxon>Endozoicomonadaceae</taxon>
        <taxon>Endozoicomonas</taxon>
    </lineage>
</organism>
<evidence type="ECO:0000313" key="7">
    <source>
        <dbReference type="EMBL" id="MET4758757.1"/>
    </source>
</evidence>
<dbReference type="EMBL" id="JBEWTB010000002">
    <property type="protein sequence ID" value="MET4758757.1"/>
    <property type="molecule type" value="Genomic_DNA"/>
</dbReference>
<dbReference type="SUPFAM" id="SSF47459">
    <property type="entry name" value="HLH, helix-loop-helix DNA-binding domain"/>
    <property type="match status" value="3"/>
</dbReference>
<dbReference type="SMART" id="SM00353">
    <property type="entry name" value="HLH"/>
    <property type="match status" value="3"/>
</dbReference>